<feature type="compositionally biased region" description="Basic and acidic residues" evidence="1">
    <location>
        <begin position="304"/>
        <end position="322"/>
    </location>
</feature>
<evidence type="ECO:0000313" key="4">
    <source>
        <dbReference type="Proteomes" id="UP001310890"/>
    </source>
</evidence>
<feature type="compositionally biased region" description="Basic and acidic residues" evidence="1">
    <location>
        <begin position="151"/>
        <end position="178"/>
    </location>
</feature>
<dbReference type="AlphaFoldDB" id="A0AAN7YS78"/>
<feature type="compositionally biased region" description="Basic and acidic residues" evidence="1">
    <location>
        <begin position="940"/>
        <end position="952"/>
    </location>
</feature>
<feature type="region of interest" description="Disordered" evidence="1">
    <location>
        <begin position="122"/>
        <end position="178"/>
    </location>
</feature>
<feature type="region of interest" description="Disordered" evidence="1">
    <location>
        <begin position="547"/>
        <end position="572"/>
    </location>
</feature>
<reference evidence="3" key="1">
    <citation type="submission" date="2023-08" db="EMBL/GenBank/DDBJ databases">
        <title>Black Yeasts Isolated from many extreme environments.</title>
        <authorList>
            <person name="Coleine C."/>
            <person name="Stajich J.E."/>
            <person name="Selbmann L."/>
        </authorList>
    </citation>
    <scope>NUCLEOTIDE SEQUENCE</scope>
    <source>
        <strain evidence="3">CCFEE 5401</strain>
    </source>
</reference>
<evidence type="ECO:0000259" key="2">
    <source>
        <dbReference type="Pfam" id="PF12868"/>
    </source>
</evidence>
<protein>
    <recommendedName>
        <fullName evidence="2">DUF3824 domain-containing protein</fullName>
    </recommendedName>
</protein>
<feature type="compositionally biased region" description="Basic and acidic residues" evidence="1">
    <location>
        <begin position="916"/>
        <end position="925"/>
    </location>
</feature>
<feature type="region of interest" description="Disordered" evidence="1">
    <location>
        <begin position="1"/>
        <end position="105"/>
    </location>
</feature>
<feature type="compositionally biased region" description="Basic and acidic residues" evidence="1">
    <location>
        <begin position="977"/>
        <end position="989"/>
    </location>
</feature>
<feature type="compositionally biased region" description="Basic residues" evidence="1">
    <location>
        <begin position="348"/>
        <end position="358"/>
    </location>
</feature>
<feature type="compositionally biased region" description="Basic residues" evidence="1">
    <location>
        <begin position="437"/>
        <end position="449"/>
    </location>
</feature>
<feature type="region of interest" description="Disordered" evidence="1">
    <location>
        <begin position="304"/>
        <end position="363"/>
    </location>
</feature>
<feature type="domain" description="DUF3824" evidence="2">
    <location>
        <begin position="448"/>
        <end position="507"/>
    </location>
</feature>
<feature type="compositionally biased region" description="Polar residues" evidence="1">
    <location>
        <begin position="906"/>
        <end position="915"/>
    </location>
</feature>
<feature type="region of interest" description="Disordered" evidence="1">
    <location>
        <begin position="370"/>
        <end position="389"/>
    </location>
</feature>
<dbReference type="EMBL" id="JAVRRL010000017">
    <property type="protein sequence ID" value="KAK5114533.1"/>
    <property type="molecule type" value="Genomic_DNA"/>
</dbReference>
<feature type="compositionally biased region" description="Basic and acidic residues" evidence="1">
    <location>
        <begin position="1"/>
        <end position="21"/>
    </location>
</feature>
<feature type="compositionally biased region" description="Gly residues" evidence="1">
    <location>
        <begin position="1000"/>
        <end position="1024"/>
    </location>
</feature>
<feature type="compositionally biased region" description="Basic and acidic residues" evidence="1">
    <location>
        <begin position="588"/>
        <end position="608"/>
    </location>
</feature>
<feature type="compositionally biased region" description="Basic and acidic residues" evidence="1">
    <location>
        <begin position="48"/>
        <end position="105"/>
    </location>
</feature>
<feature type="region of interest" description="Disordered" evidence="1">
    <location>
        <begin position="885"/>
        <end position="1032"/>
    </location>
</feature>
<dbReference type="Proteomes" id="UP001310890">
    <property type="component" value="Unassembled WGS sequence"/>
</dbReference>
<feature type="region of interest" description="Disordered" evidence="1">
    <location>
        <begin position="588"/>
        <end position="869"/>
    </location>
</feature>
<feature type="domain" description="DUF3824" evidence="2">
    <location>
        <begin position="682"/>
        <end position="824"/>
    </location>
</feature>
<comment type="caution">
    <text evidence="3">The sequence shown here is derived from an EMBL/GenBank/DDBJ whole genome shotgun (WGS) entry which is preliminary data.</text>
</comment>
<proteinExistence type="predicted"/>
<feature type="compositionally biased region" description="Basic and acidic residues" evidence="1">
    <location>
        <begin position="333"/>
        <end position="347"/>
    </location>
</feature>
<gene>
    <name evidence="3" type="ORF">LTR62_002468</name>
</gene>
<dbReference type="PANTHER" id="PTHR35487">
    <property type="entry name" value="DUF3824 DOMAIN-CONTAINING PROTEIN"/>
    <property type="match status" value="1"/>
</dbReference>
<accession>A0AAN7YS78</accession>
<evidence type="ECO:0000256" key="1">
    <source>
        <dbReference type="SAM" id="MobiDB-lite"/>
    </source>
</evidence>
<dbReference type="PANTHER" id="PTHR35487:SF1">
    <property type="entry name" value="DUF3824 DOMAIN-CONTAINING PROTEIN"/>
    <property type="match status" value="1"/>
</dbReference>
<feature type="compositionally biased region" description="Low complexity" evidence="1">
    <location>
        <begin position="691"/>
        <end position="704"/>
    </location>
</feature>
<feature type="compositionally biased region" description="Basic residues" evidence="1">
    <location>
        <begin position="926"/>
        <end position="936"/>
    </location>
</feature>
<name>A0AAN7YS78_9PEZI</name>
<feature type="compositionally biased region" description="Basic and acidic residues" evidence="1">
    <location>
        <begin position="706"/>
        <end position="731"/>
    </location>
</feature>
<feature type="region of interest" description="Disordered" evidence="1">
    <location>
        <begin position="477"/>
        <end position="529"/>
    </location>
</feature>
<organism evidence="3 4">
    <name type="scientific">Meristemomyces frigidus</name>
    <dbReference type="NCBI Taxonomy" id="1508187"/>
    <lineage>
        <taxon>Eukaryota</taxon>
        <taxon>Fungi</taxon>
        <taxon>Dikarya</taxon>
        <taxon>Ascomycota</taxon>
        <taxon>Pezizomycotina</taxon>
        <taxon>Dothideomycetes</taxon>
        <taxon>Dothideomycetidae</taxon>
        <taxon>Mycosphaerellales</taxon>
        <taxon>Teratosphaeriaceae</taxon>
        <taxon>Meristemomyces</taxon>
    </lineage>
</organism>
<feature type="compositionally biased region" description="Low complexity" evidence="1">
    <location>
        <begin position="751"/>
        <end position="760"/>
    </location>
</feature>
<dbReference type="Pfam" id="PF12868">
    <property type="entry name" value="DUF3824"/>
    <property type="match status" value="2"/>
</dbReference>
<evidence type="ECO:0000313" key="3">
    <source>
        <dbReference type="EMBL" id="KAK5114533.1"/>
    </source>
</evidence>
<sequence>MSSRIVYRERDVDREDSRTVYEEPLSPRRVHTTVKRYQVPDSNSSRSIFKEEDVTDKQITIRRERREPSPLPPPREEIRYKVVERSSQQPREEVDVRVRERVTEREPARRDIAYRVISRDDFDTRSSHGGSGGRSEFREVRSVRAPSPPEQPERVREFRFERERSFSRSPPRRREQAYDIEKYTKDTEYYSQPQPIIIRSEAPQPIIIREERREAPIVIERERVVERERAPQRESQFEFIERSEVIENRDDSKSVVSIKRDDFKDETRSVARSVAPTVVPVPVPEAKQEDENYFYERRVIERDRAPRRDDYDDRRSEVHPRDSASQYSDESYEYVRRETRYEDDRSRSRSHSPKHRRHLAEGAIAGIGAAEILRHHRGEKGEGVGGRGKSALAGAAVGALGAEAVSRVRSYSRRRKSDSRSRSNSYDRRDRKDDRRSRGKRRSRSRSKSLSRAQTLGGVAAVAAIGALAGYALKKKNAQKQETIIVQEDRPRRSRSRRRRASVDSYDSEDRTVLSDGGGRALNPEHRNRRIAQAGLASAAAAGLWERVRSKSRGAGGRDRSKSKVRQAIPVVASGLGGAALAGLYEKNKASKEATKAAVIEQEKEGLRRRARSRSRSRSVPASRYDRDRHVDDRPGMIAYGDEPIYPDDRRGYYSDEDGPANYHRRHRGGSDSGSSPDTRRRSRSRPRNLAAAGAAAGAGAFAAHEIGKNRERSRSRVEPDRRRREDDYGRDNNSMYSPDPQPGGYLAPEQQQSYPSSNYFPPPPTGDHSREAPLEYPAYNPADYAHGQPQQHQRPYGNYGYGDSEANLGAPYPGDTFAGDSRYAAPGPEVHTPHDEQNRGRNAGDNVSTPNAEGGSENAGAFGCPQKCPPHLYNADVVLYLTDGISTPRPSRSRSQSRVRFNLDANESISPETTRQSDESEAKSERRHRHRKRRGGISSEHHGAGDARRGDNSSLMHDQYERQPESDSEGTVELPPRFDKQGNRKTEDPLADGLSRLLGEGGLGDILGRLTGGRGQDSDGGGRSGRRRHRD</sequence>
<feature type="region of interest" description="Disordered" evidence="1">
    <location>
        <begin position="403"/>
        <end position="455"/>
    </location>
</feature>
<feature type="compositionally biased region" description="Basic and acidic residues" evidence="1">
    <location>
        <begin position="624"/>
        <end position="635"/>
    </location>
</feature>
<dbReference type="InterPro" id="IPR024436">
    <property type="entry name" value="DUF3824"/>
</dbReference>
<feature type="compositionally biased region" description="Basic and acidic residues" evidence="1">
    <location>
        <begin position="418"/>
        <end position="436"/>
    </location>
</feature>